<dbReference type="SMART" id="SM00665">
    <property type="entry name" value="B561"/>
    <property type="match status" value="1"/>
</dbReference>
<feature type="transmembrane region" description="Helical" evidence="8">
    <location>
        <begin position="197"/>
        <end position="219"/>
    </location>
</feature>
<evidence type="ECO:0000313" key="11">
    <source>
        <dbReference type="Proteomes" id="UP000000759"/>
    </source>
</evidence>
<dbReference type="InterPro" id="IPR005018">
    <property type="entry name" value="DOMON_domain"/>
</dbReference>
<keyword evidence="4" id="KW-0732">Signal</keyword>
<dbReference type="OrthoDB" id="48387at2759"/>
<evidence type="ECO:0000256" key="1">
    <source>
        <dbReference type="ARBA" id="ARBA00004370"/>
    </source>
</evidence>
<dbReference type="CDD" id="cd09631">
    <property type="entry name" value="DOMON_DOH"/>
    <property type="match status" value="1"/>
</dbReference>
<dbReference type="HOGENOM" id="CLU_607608_0_0_1"/>
<dbReference type="Proteomes" id="UP000000759">
    <property type="component" value="Chromosome 15"/>
</dbReference>
<keyword evidence="5" id="KW-0249">Electron transport</keyword>
<reference evidence="11" key="2">
    <citation type="submission" date="2008-08" db="EMBL/GenBank/DDBJ databases">
        <authorList>
            <consortium name="Diatom Consortium"/>
            <person name="Grigoriev I."/>
            <person name="Grimwood J."/>
            <person name="Kuo A."/>
            <person name="Otillar R.P."/>
            <person name="Salamov A."/>
            <person name="Detter J.C."/>
            <person name="Lindquist E."/>
            <person name="Shapiro H."/>
            <person name="Lucas S."/>
            <person name="Glavina del Rio T."/>
            <person name="Pitluck S."/>
            <person name="Rokhsar D."/>
            <person name="Bowler C."/>
        </authorList>
    </citation>
    <scope>GENOME REANNOTATION</scope>
    <source>
        <strain evidence="11">CCAP 1055/1</strain>
    </source>
</reference>
<dbReference type="Pfam" id="PF03351">
    <property type="entry name" value="DOMON"/>
    <property type="match status" value="1"/>
</dbReference>
<feature type="transmembrane region" description="Helical" evidence="8">
    <location>
        <begin position="341"/>
        <end position="362"/>
    </location>
</feature>
<dbReference type="RefSeq" id="XP_002182399.1">
    <property type="nucleotide sequence ID" value="XM_002182363.1"/>
</dbReference>
<evidence type="ECO:0000256" key="7">
    <source>
        <dbReference type="ARBA" id="ARBA00023136"/>
    </source>
</evidence>
<keyword evidence="7 8" id="KW-0472">Membrane</keyword>
<dbReference type="InterPro" id="IPR045266">
    <property type="entry name" value="DOH_DOMON"/>
</dbReference>
<dbReference type="PANTHER" id="PTHR23130:SF171">
    <property type="entry name" value="OS01G0895300 PROTEIN"/>
    <property type="match status" value="1"/>
</dbReference>
<evidence type="ECO:0000256" key="8">
    <source>
        <dbReference type="SAM" id="Phobius"/>
    </source>
</evidence>
<dbReference type="InParanoid" id="B7G5E2"/>
<keyword evidence="11" id="KW-1185">Reference proteome</keyword>
<dbReference type="InterPro" id="IPR006593">
    <property type="entry name" value="Cyt_b561/ferric_Rdtase_TM"/>
</dbReference>
<dbReference type="KEGG" id="pti:PHATRDRAFT_54818"/>
<evidence type="ECO:0000256" key="6">
    <source>
        <dbReference type="ARBA" id="ARBA00022989"/>
    </source>
</evidence>
<evidence type="ECO:0000256" key="4">
    <source>
        <dbReference type="ARBA" id="ARBA00022729"/>
    </source>
</evidence>
<keyword evidence="6 8" id="KW-1133">Transmembrane helix</keyword>
<dbReference type="AlphaFoldDB" id="B7G5E2"/>
<feature type="domain" description="DOMON" evidence="9">
    <location>
        <begin position="45"/>
        <end position="158"/>
    </location>
</feature>
<dbReference type="Gene3D" id="1.20.120.1770">
    <property type="match status" value="1"/>
</dbReference>
<organism evidence="10 11">
    <name type="scientific">Phaeodactylum tricornutum (strain CCAP 1055/1)</name>
    <dbReference type="NCBI Taxonomy" id="556484"/>
    <lineage>
        <taxon>Eukaryota</taxon>
        <taxon>Sar</taxon>
        <taxon>Stramenopiles</taxon>
        <taxon>Ochrophyta</taxon>
        <taxon>Bacillariophyta</taxon>
        <taxon>Bacillariophyceae</taxon>
        <taxon>Bacillariophycidae</taxon>
        <taxon>Naviculales</taxon>
        <taxon>Phaeodactylaceae</taxon>
        <taxon>Phaeodactylum</taxon>
    </lineage>
</organism>
<feature type="transmembrane region" description="Helical" evidence="8">
    <location>
        <begin position="271"/>
        <end position="288"/>
    </location>
</feature>
<sequence>MASTKKNLLSRPRKKPIILSLYGLLAKSAIASSTITDGYSVQLRPDLWLHWIVSVERDELRTVLEYDGEAWIGLGLSKFGKMVGSTAIVGLPDQNEVTYNHVEHQKDVSGLRRESANVLHNLSLIQSDGETALSFTWKLLPTSSIREGGPVTFIYAVGANNELGYHRHRGAFTIDLQNCDEQLPKLQIPSIDKEHKLAFALHGFFASLALGIAVPVAVASAWLRKLIPRQWMYLHVSGQMIAFIFLCISLASVVSGIVLKKSSHFRHGHHWTGIFLLSIFAFQGINGFRRPPLHQVAKMTDNLHAIHGNLDGADDVVNVAAWWLVTLPRTNREKWLLMHRALAVFVISLGIIQLRSGILLYSREYENAAIDLLIVFRGYCIFLVFVAVSLYATQYVNLQKNTIGYDGRIASAWRRDQFPQTTANCRFDTKDECLDGEQSLMETSVMRINLI</sequence>
<name>B7G5E2_PHATC</name>
<protein>
    <submittedName>
        <fullName evidence="10">Ferric reductase</fullName>
    </submittedName>
</protein>
<dbReference type="CDD" id="cd08760">
    <property type="entry name" value="Cyt_b561_FRRS1_like"/>
    <property type="match status" value="1"/>
</dbReference>
<evidence type="ECO:0000259" key="9">
    <source>
        <dbReference type="PROSITE" id="PS50836"/>
    </source>
</evidence>
<dbReference type="GO" id="GO:0016020">
    <property type="term" value="C:membrane"/>
    <property type="evidence" value="ECO:0007669"/>
    <property type="project" value="UniProtKB-SubCell"/>
</dbReference>
<proteinExistence type="predicted"/>
<dbReference type="STRING" id="556484.B7G5E2"/>
<dbReference type="PANTHER" id="PTHR23130">
    <property type="entry name" value="CYTOCHROME B561 AND DOMON DOMAIN-CONTAINING PROTEIN"/>
    <property type="match status" value="1"/>
</dbReference>
<dbReference type="PaxDb" id="2850-Phatr54818"/>
<feature type="transmembrane region" description="Helical" evidence="8">
    <location>
        <begin position="240"/>
        <end position="259"/>
    </location>
</feature>
<dbReference type="PROSITE" id="PS50836">
    <property type="entry name" value="DOMON"/>
    <property type="match status" value="1"/>
</dbReference>
<feature type="transmembrane region" description="Helical" evidence="8">
    <location>
        <begin position="368"/>
        <end position="392"/>
    </location>
</feature>
<evidence type="ECO:0000313" key="10">
    <source>
        <dbReference type="EMBL" id="EEC46300.1"/>
    </source>
</evidence>
<keyword evidence="3 8" id="KW-0812">Transmembrane</keyword>
<keyword evidence="2" id="KW-0813">Transport</keyword>
<gene>
    <name evidence="10" type="ORF">PHATRDRAFT_54818</name>
</gene>
<dbReference type="EMBL" id="CM000617">
    <property type="protein sequence ID" value="EEC46300.1"/>
    <property type="molecule type" value="Genomic_DNA"/>
</dbReference>
<evidence type="ECO:0000256" key="2">
    <source>
        <dbReference type="ARBA" id="ARBA00022448"/>
    </source>
</evidence>
<reference evidence="10 11" key="1">
    <citation type="journal article" date="2008" name="Nature">
        <title>The Phaeodactylum genome reveals the evolutionary history of diatom genomes.</title>
        <authorList>
            <person name="Bowler C."/>
            <person name="Allen A.E."/>
            <person name="Badger J.H."/>
            <person name="Grimwood J."/>
            <person name="Jabbari K."/>
            <person name="Kuo A."/>
            <person name="Maheswari U."/>
            <person name="Martens C."/>
            <person name="Maumus F."/>
            <person name="Otillar R.P."/>
            <person name="Rayko E."/>
            <person name="Salamov A."/>
            <person name="Vandepoele K."/>
            <person name="Beszteri B."/>
            <person name="Gruber A."/>
            <person name="Heijde M."/>
            <person name="Katinka M."/>
            <person name="Mock T."/>
            <person name="Valentin K."/>
            <person name="Verret F."/>
            <person name="Berges J.A."/>
            <person name="Brownlee C."/>
            <person name="Cadoret J.P."/>
            <person name="Chiovitti A."/>
            <person name="Choi C.J."/>
            <person name="Coesel S."/>
            <person name="De Martino A."/>
            <person name="Detter J.C."/>
            <person name="Durkin C."/>
            <person name="Falciatore A."/>
            <person name="Fournet J."/>
            <person name="Haruta M."/>
            <person name="Huysman M.J."/>
            <person name="Jenkins B.D."/>
            <person name="Jiroutova K."/>
            <person name="Jorgensen R.E."/>
            <person name="Joubert Y."/>
            <person name="Kaplan A."/>
            <person name="Kroger N."/>
            <person name="Kroth P.G."/>
            <person name="La Roche J."/>
            <person name="Lindquist E."/>
            <person name="Lommer M."/>
            <person name="Martin-Jezequel V."/>
            <person name="Lopez P.J."/>
            <person name="Lucas S."/>
            <person name="Mangogna M."/>
            <person name="McGinnis K."/>
            <person name="Medlin L.K."/>
            <person name="Montsant A."/>
            <person name="Oudot-Le Secq M.P."/>
            <person name="Napoli C."/>
            <person name="Obornik M."/>
            <person name="Parker M.S."/>
            <person name="Petit J.L."/>
            <person name="Porcel B.M."/>
            <person name="Poulsen N."/>
            <person name="Robison M."/>
            <person name="Rychlewski L."/>
            <person name="Rynearson T.A."/>
            <person name="Schmutz J."/>
            <person name="Shapiro H."/>
            <person name="Siaut M."/>
            <person name="Stanley M."/>
            <person name="Sussman M.R."/>
            <person name="Taylor A.R."/>
            <person name="Vardi A."/>
            <person name="von Dassow P."/>
            <person name="Vyverman W."/>
            <person name="Willis A."/>
            <person name="Wyrwicz L.S."/>
            <person name="Rokhsar D.S."/>
            <person name="Weissenbach J."/>
            <person name="Armbrust E.V."/>
            <person name="Green B.R."/>
            <person name="Van de Peer Y."/>
            <person name="Grigoriev I.V."/>
        </authorList>
    </citation>
    <scope>NUCLEOTIDE SEQUENCE [LARGE SCALE GENOMIC DNA]</scope>
    <source>
        <strain evidence="10 11">CCAP 1055/1</strain>
    </source>
</reference>
<dbReference type="SMART" id="SM00664">
    <property type="entry name" value="DoH"/>
    <property type="match status" value="1"/>
</dbReference>
<accession>B7G5E2</accession>
<evidence type="ECO:0000256" key="3">
    <source>
        <dbReference type="ARBA" id="ARBA00022692"/>
    </source>
</evidence>
<evidence type="ECO:0000256" key="5">
    <source>
        <dbReference type="ARBA" id="ARBA00022982"/>
    </source>
</evidence>
<comment type="subcellular location">
    <subcellularLocation>
        <location evidence="1">Membrane</location>
    </subcellularLocation>
</comment>
<dbReference type="GeneID" id="7203183"/>